<accession>D3DKJ8</accession>
<evidence type="ECO:0000313" key="3">
    <source>
        <dbReference type="Proteomes" id="UP000002574"/>
    </source>
</evidence>
<reference evidence="2 3" key="1">
    <citation type="journal article" date="2010" name="J. Bacteriol.">
        <title>Complete genome sequence of the thermophilic, obligately chemolithoautotrophic hydrogen-oxidizing bacterium Hydrogenobacter thermophilus TK-6.</title>
        <authorList>
            <person name="Arai H."/>
            <person name="Kanbe H."/>
            <person name="Ishii M."/>
            <person name="Igarashi Y."/>
        </authorList>
    </citation>
    <scope>NUCLEOTIDE SEQUENCE [LARGE SCALE GENOMIC DNA]</scope>
    <source>
        <strain evidence="3">DSM 6534 / IAM 12695 / TK-6 [Tokyo]</strain>
    </source>
</reference>
<dbReference type="Proteomes" id="UP000002574">
    <property type="component" value="Chromosome"/>
</dbReference>
<gene>
    <name evidence="2" type="ordered locus">HTH_1906</name>
</gene>
<keyword evidence="3" id="KW-1185">Reference proteome</keyword>
<evidence type="ECO:0000259" key="1">
    <source>
        <dbReference type="Pfam" id="PF00814"/>
    </source>
</evidence>
<feature type="domain" description="Gcp-like" evidence="1">
    <location>
        <begin position="30"/>
        <end position="100"/>
    </location>
</feature>
<dbReference type="KEGG" id="hte:Hydth_1888"/>
<dbReference type="SUPFAM" id="SSF53067">
    <property type="entry name" value="Actin-like ATPase domain"/>
    <property type="match status" value="1"/>
</dbReference>
<dbReference type="AlphaFoldDB" id="D3DKJ8"/>
<organism evidence="2 3">
    <name type="scientific">Hydrogenobacter thermophilus (strain DSM 6534 / IAM 12695 / TK-6)</name>
    <dbReference type="NCBI Taxonomy" id="608538"/>
    <lineage>
        <taxon>Bacteria</taxon>
        <taxon>Pseudomonadati</taxon>
        <taxon>Aquificota</taxon>
        <taxon>Aquificia</taxon>
        <taxon>Aquificales</taxon>
        <taxon>Aquificaceae</taxon>
        <taxon>Hydrogenobacter</taxon>
    </lineage>
</organism>
<dbReference type="KEGG" id="hth:HTH_1906"/>
<proteinExistence type="predicted"/>
<dbReference type="InterPro" id="IPR000905">
    <property type="entry name" value="Gcp-like_dom"/>
</dbReference>
<protein>
    <submittedName>
        <fullName evidence="2">Glycoprotein endopeptidase</fullName>
    </submittedName>
</protein>
<name>D3DKJ8_HYDTT</name>
<dbReference type="EMBL" id="AP011112">
    <property type="protein sequence ID" value="BAI70350.1"/>
    <property type="molecule type" value="Genomic_DNA"/>
</dbReference>
<dbReference type="OrthoDB" id="9784166at2"/>
<dbReference type="Pfam" id="PF00814">
    <property type="entry name" value="TsaD"/>
    <property type="match status" value="1"/>
</dbReference>
<dbReference type="RefSeq" id="WP_012964530.1">
    <property type="nucleotide sequence ID" value="NC_013799.1"/>
</dbReference>
<dbReference type="InterPro" id="IPR043129">
    <property type="entry name" value="ATPase_NBD"/>
</dbReference>
<evidence type="ECO:0000313" key="2">
    <source>
        <dbReference type="EMBL" id="BAI70350.1"/>
    </source>
</evidence>
<sequence length="191" mass="21846">MRIFSLDTSFSFLNFSVVEDGKVIFTCYMDHQKKALENLPKVFADYRIRPEDYDAYAVSLGVGYLTSVRIGITFMKSWAYLFGKPLVGYENLEMMLLYTPAQIPKVSCLKVSNTVFCRVMEENRLSQIKVFKDIIPSGSIISLREHNIEGSHVVLEFFPFSAFGGLYAYKRLISGYAGDDVFLLEPFYLKS</sequence>
<dbReference type="STRING" id="608538.HTH_1906"/>
<dbReference type="Gene3D" id="3.30.420.40">
    <property type="match status" value="1"/>
</dbReference>
<dbReference type="eggNOG" id="COG1214">
    <property type="taxonomic scope" value="Bacteria"/>
</dbReference>